<name>A0AAQ3QBL5_9LILI</name>
<dbReference type="AlphaFoldDB" id="A0AAQ3QBL5"/>
<reference evidence="1 2" key="1">
    <citation type="submission" date="2023-10" db="EMBL/GenBank/DDBJ databases">
        <title>Chromosome-scale genome assembly provides insights into flower coloration mechanisms of Canna indica.</title>
        <authorList>
            <person name="Li C."/>
        </authorList>
    </citation>
    <scope>NUCLEOTIDE SEQUENCE [LARGE SCALE GENOMIC DNA]</scope>
    <source>
        <tissue evidence="1">Flower</tissue>
    </source>
</reference>
<proteinExistence type="predicted"/>
<organism evidence="1 2">
    <name type="scientific">Canna indica</name>
    <name type="common">Indian-shot</name>
    <dbReference type="NCBI Taxonomy" id="4628"/>
    <lineage>
        <taxon>Eukaryota</taxon>
        <taxon>Viridiplantae</taxon>
        <taxon>Streptophyta</taxon>
        <taxon>Embryophyta</taxon>
        <taxon>Tracheophyta</taxon>
        <taxon>Spermatophyta</taxon>
        <taxon>Magnoliopsida</taxon>
        <taxon>Liliopsida</taxon>
        <taxon>Zingiberales</taxon>
        <taxon>Cannaceae</taxon>
        <taxon>Canna</taxon>
    </lineage>
</organism>
<sequence>MRLHASKLDLPLPTSSFPSPYPSSPAAAVSSLLFEPSSHSLALMLVDSSALLYPSLSPGPSHSPSPTAVPPPSTAACFLRLLPSNRVVFLSASPLAAGSAVQLRSWILAPRCGGASSTFAPARLDYRNERDQPAVTLGFRHGHTVRLVGSVNAFVIHSSAANQIWVMAARPASAEKGTVHLVKCAVIELTLPIYSITLSTRSMLLGEVDGVRVFPLWPLLKGRISKSRDVGHRKASASMEDICNKNLPNGLVIPKTSLVPESGSRCDCSGSGQEAEAEGKTDGCSAPHKLKIVRIRQDSGDLYSFFVVIKRPESQNYKVQAGVPTSSKAVCIHVLSQKKYLILDSTGDLHVLKLKDSGMSLEPTSQFSMFSEDAHLYHLDNVMEVQLLATLPDTSSKTQFVWLSDGGYSIHLISLDDTETTVGEGDNDENKQKASIFSVVGAIFTSEKIQDIVPISTNSCLVLCQGNMFIYGIA</sequence>
<gene>
    <name evidence="1" type="ORF">Cni_G11868</name>
</gene>
<dbReference type="EMBL" id="CP136893">
    <property type="protein sequence ID" value="WOL03148.1"/>
    <property type="molecule type" value="Genomic_DNA"/>
</dbReference>
<dbReference type="PANTHER" id="PTHR37383:SF1">
    <property type="entry name" value="OS01G0694200 PROTEIN"/>
    <property type="match status" value="1"/>
</dbReference>
<dbReference type="Proteomes" id="UP001327560">
    <property type="component" value="Chromosome 4"/>
</dbReference>
<evidence type="ECO:0000313" key="1">
    <source>
        <dbReference type="EMBL" id="WOL03148.1"/>
    </source>
</evidence>
<keyword evidence="2" id="KW-1185">Reference proteome</keyword>
<protein>
    <submittedName>
        <fullName evidence="1">Uncharacterized protein</fullName>
    </submittedName>
</protein>
<accession>A0AAQ3QBL5</accession>
<dbReference type="PANTHER" id="PTHR37383">
    <property type="entry name" value="OS01G0694200 PROTEIN"/>
    <property type="match status" value="1"/>
</dbReference>
<evidence type="ECO:0000313" key="2">
    <source>
        <dbReference type="Proteomes" id="UP001327560"/>
    </source>
</evidence>